<dbReference type="EMBL" id="MCFA01000083">
    <property type="protein sequence ID" value="ORY09664.1"/>
    <property type="molecule type" value="Genomic_DNA"/>
</dbReference>
<dbReference type="Gene3D" id="3.30.565.10">
    <property type="entry name" value="Histidine kinase-like ATPase, C-terminal domain"/>
    <property type="match status" value="1"/>
</dbReference>
<feature type="domain" description="Sacsin/Nov" evidence="3">
    <location>
        <begin position="52"/>
        <end position="160"/>
    </location>
</feature>
<dbReference type="STRING" id="1231657.A0A1Y1ZHK2"/>
<dbReference type="InterPro" id="IPR036890">
    <property type="entry name" value="HATPase_C_sf"/>
</dbReference>
<accession>A0A1Y1ZHK2</accession>
<dbReference type="NCBIfam" id="NF047352">
    <property type="entry name" value="P_loop_sacsin"/>
    <property type="match status" value="1"/>
</dbReference>
<organism evidence="4 5">
    <name type="scientific">Clohesyomyces aquaticus</name>
    <dbReference type="NCBI Taxonomy" id="1231657"/>
    <lineage>
        <taxon>Eukaryota</taxon>
        <taxon>Fungi</taxon>
        <taxon>Dikarya</taxon>
        <taxon>Ascomycota</taxon>
        <taxon>Pezizomycotina</taxon>
        <taxon>Dothideomycetes</taxon>
        <taxon>Pleosporomycetidae</taxon>
        <taxon>Pleosporales</taxon>
        <taxon>Lindgomycetaceae</taxon>
        <taxon>Clohesyomyces</taxon>
    </lineage>
</organism>
<dbReference type="InterPro" id="IPR010730">
    <property type="entry name" value="HET"/>
</dbReference>
<evidence type="ECO:0000259" key="2">
    <source>
        <dbReference type="Pfam" id="PF06985"/>
    </source>
</evidence>
<dbReference type="Pfam" id="PF26639">
    <property type="entry name" value="Het-6_barrel"/>
    <property type="match status" value="1"/>
</dbReference>
<name>A0A1Y1ZHK2_9PLEO</name>
<sequence length="2207" mass="251189">MQHISRLFVAPSASKSGAEFPQSQDEARRHIDSIREEKLAATNNSIARALNAVLKESAHLYSDSAHFLFELIQNADDNEYEEAHIPTLKFTYRETFRKRHLRIDCNEVGFRRSDVESICSLSESSKSRKDVRGEHIGEKGWGFKSVFAVADVVWILSGHYSFKFAHDNSQTLGMIVPLWDRFPQKILPGNTSILLELTPGKPVEPLLDSLRSMDPAFLMFLRRVREIDIDIRNSTRLILRTRRKVLDRSEFECLDAYRGKEYTEYVIFRRMVSGLPRDTRRKGITQTGLVLAFPTGGSSPSKDWSSQSVHAFLPIRDYGYPFALHADFIVVGSREDIDPSPWNTAILDGVPNAFLGAVERFNLAGGDLRYHWLRFIPSQYTFGIFRNASLKILALLRQSPILESQSGTMLVPSELTYIPKKFRDSKSRPFVPSNNSLFISRGYPVEYENFLDLLGVKKISEDTFLEDIAVYITTNARHFQNQPHSWHSELSGVLTSMINRNFSHKTMIAKWEILPLRDGRWISSETGSILWPASFHMPSVPGGIDVLELQTKVKEDPFRAALATSLGAKNYDEREICDAIVRTHMDPDLQPGTVTDEDLISHISFLMRADWRPRAFQKNIPNLWFVADNGSRHRGTVIYIDSEQPHAATKIFRDRDRFYFLDKRYSKALSGINQHWQLWLSEQLQLTILPRLVMVEQAAGRTFTLSDDIKYIIQQGSPLVLLLLLREWWPHYEKWIVEKQGAYIGVDKISVEKLRALISSLTVPCRGGSTARLSETVLPRTEILLACGFLKNSAVVEAISGDFFHTTTHPSPLSKTVESQAWYFVDSATQEYRDLPSSAASPKGNFASMLQGGLSGSLENLKLALQIVRVFLKPTTELIRLTPWNEFNTEKILYLALYIFILVLQIFTASVVGIAITIISCWGLHLMGSFDLPGPRAIDEAGSNLDESGHLQHRWCTETVLPDGQRTMEDPRMHENSKTQVRSSDDYLFLDVPDPNDEKWDFLKHFGVILSMDHQAFLDRLREASRGSPDKAYVDKLYEQLERCDSRAQRDQIRATFREEKVVYIPHQPGQSNDRWVSLGECVWEGPPCLTAIPCLKRIYPDRAIFFQSTLRCTNADMETLIEETKRFTTSDALEYIAEVLKEISFRLKDCHSSSSEFAIADLMESPIFPTKTNLGQSGFMTLQTASTDDEWYIPDRNLLGELLESQMPLLALDSKTIEAIHPLVRALGIGKRFLSKAATKGAAPTGIRPNPKLTRWLQGRMAYIGALVPFASEARKRLSRLRKIEVFQVEEVVITWSIHRNESKTVICTEVGQAVVTRTKHRLNCYIVDHVLQGVNPFYELVAEIAHMFDIQERHTGLLSLILMERKISIVEHYLKRDGFQVEQSGSYDDPLSDTSSGDDESYQKKPIPVVRLKPLFTEMRNGVIMLSPPWTNFGKASEDMDFVGQLFISKLLERVLKEEYRGNDHWTNPLRTRAGYRALRSSTYSSPTFSFLDRSGRFATFLSGQGHQISQFDSRCTFYVDVYTDKDSTSGFDLNRHTAQRVQKFTTVGNSRHRAKDISIIARVLDVYGEAKILLHVDPWQQYVNKKLLLEPLAGYWASFEHNAPTVRAPIYEDEETGLVNIYQERMNPSSEIRLLEIYPDTPAGPLKGKLHQVPIDQPGKYWALSYVWGYVPSNRAPIYFETDRGKILITASLESALRRVRKDASPLRIWVDALCINQSNPLEKSLQIQLMDRIYHTASRVVAWLGTEEDDSRKAMEFLQRISEPQNGSPLSRSPNQYDQIWRAINTLLERTWFARVWIVQELVYGSEVVVICGDVELTWDNFFVALERCGEHMKQAILVSEIKALLPAAGPAFALGKTRRHLQQERRKLSFLELMDLFSYTDATMERDKLFALRGLAHDMGSAVFNPAYSTSREEAIRQYAIGFVQTNRALDLLYRAGTSKSYSFSSWIPYWTRKAFPHTISNWESEGDEFYAGLRISPEAKVQESNPEILEVKGFLLDTLISTARIRLGSERGITFVDAMADFETAIHNMGKAGYPTGETANQLRLRIPIGNARGPQLKSLKARYPDPASTHTAEAKRWPANLEHCVFSVHRDQDAALYEAKPRHVQEVISQYWQTAAVFSERLSGAKFAVTRNGYAGLVPEDAQVGDQICLFHGGRVPFLVRDDGETSKLVGECYVHGIMHGESLAEDSKLKIVERNFSFR</sequence>
<dbReference type="PANTHER" id="PTHR24148:SF64">
    <property type="entry name" value="HETEROKARYON INCOMPATIBILITY DOMAIN-CONTAINING PROTEIN"/>
    <property type="match status" value="1"/>
</dbReference>
<dbReference type="SUPFAM" id="SSF55874">
    <property type="entry name" value="ATPase domain of HSP90 chaperone/DNA topoisomerase II/histidine kinase"/>
    <property type="match status" value="1"/>
</dbReference>
<evidence type="ECO:0000313" key="4">
    <source>
        <dbReference type="EMBL" id="ORY09664.1"/>
    </source>
</evidence>
<feature type="region of interest" description="Disordered" evidence="1">
    <location>
        <begin position="1386"/>
        <end position="1405"/>
    </location>
</feature>
<comment type="caution">
    <text evidence="4">The sequence shown here is derived from an EMBL/GenBank/DDBJ whole genome shotgun (WGS) entry which is preliminary data.</text>
</comment>
<protein>
    <submittedName>
        <fullName evidence="4">Uncharacterized protein</fullName>
    </submittedName>
</protein>
<keyword evidence="5" id="KW-1185">Reference proteome</keyword>
<dbReference type="InterPro" id="IPR052895">
    <property type="entry name" value="HetReg/Transcr_Mod"/>
</dbReference>
<evidence type="ECO:0000259" key="3">
    <source>
        <dbReference type="Pfam" id="PF25794"/>
    </source>
</evidence>
<dbReference type="PANTHER" id="PTHR24148">
    <property type="entry name" value="ANKYRIN REPEAT DOMAIN-CONTAINING PROTEIN 39 HOMOLOG-RELATED"/>
    <property type="match status" value="1"/>
</dbReference>
<evidence type="ECO:0000256" key="1">
    <source>
        <dbReference type="SAM" id="MobiDB-lite"/>
    </source>
</evidence>
<reference evidence="4 5" key="1">
    <citation type="submission" date="2016-07" db="EMBL/GenBank/DDBJ databases">
        <title>Pervasive Adenine N6-methylation of Active Genes in Fungi.</title>
        <authorList>
            <consortium name="DOE Joint Genome Institute"/>
            <person name="Mondo S.J."/>
            <person name="Dannebaum R.O."/>
            <person name="Kuo R.C."/>
            <person name="Labutti K."/>
            <person name="Haridas S."/>
            <person name="Kuo A."/>
            <person name="Salamov A."/>
            <person name="Ahrendt S.R."/>
            <person name="Lipzen A."/>
            <person name="Sullivan W."/>
            <person name="Andreopoulos W.B."/>
            <person name="Clum A."/>
            <person name="Lindquist E."/>
            <person name="Daum C."/>
            <person name="Ramamoorthy G.K."/>
            <person name="Gryganskyi A."/>
            <person name="Culley D."/>
            <person name="Magnuson J.K."/>
            <person name="James T.Y."/>
            <person name="O'Malley M.A."/>
            <person name="Stajich J.E."/>
            <person name="Spatafora J.W."/>
            <person name="Visel A."/>
            <person name="Grigoriev I.V."/>
        </authorList>
    </citation>
    <scope>NUCLEOTIDE SEQUENCE [LARGE SCALE GENOMIC DNA]</scope>
    <source>
        <strain evidence="4 5">CBS 115471</strain>
    </source>
</reference>
<dbReference type="Pfam" id="PF06985">
    <property type="entry name" value="HET"/>
    <property type="match status" value="1"/>
</dbReference>
<dbReference type="Proteomes" id="UP000193144">
    <property type="component" value="Unassembled WGS sequence"/>
</dbReference>
<dbReference type="Pfam" id="PF25794">
    <property type="entry name" value="SACS"/>
    <property type="match status" value="1"/>
</dbReference>
<dbReference type="OrthoDB" id="1262810at2759"/>
<evidence type="ECO:0000313" key="5">
    <source>
        <dbReference type="Proteomes" id="UP000193144"/>
    </source>
</evidence>
<feature type="domain" description="Heterokaryon incompatibility" evidence="2">
    <location>
        <begin position="1664"/>
        <end position="1805"/>
    </location>
</feature>
<dbReference type="InterPro" id="IPR058210">
    <property type="entry name" value="SACS/Nov_dom"/>
</dbReference>
<gene>
    <name evidence="4" type="ORF">BCR34DRAFT_568008</name>
</gene>
<proteinExistence type="predicted"/>